<reference evidence="17 18" key="1">
    <citation type="submission" date="2021-01" db="EMBL/GenBank/DDBJ databases">
        <title>Whole genome shotgun sequence of Actinoplanes palleronii NBRC 14916.</title>
        <authorList>
            <person name="Komaki H."/>
            <person name="Tamura T."/>
        </authorList>
    </citation>
    <scope>NUCLEOTIDE SEQUENCE [LARGE SCALE GENOMIC DNA]</scope>
    <source>
        <strain evidence="17 18">NBRC 14916</strain>
    </source>
</reference>
<keyword evidence="10" id="KW-0456">Lyase</keyword>
<dbReference type="InterPro" id="IPR012319">
    <property type="entry name" value="FPG_cat"/>
</dbReference>
<evidence type="ECO:0000256" key="5">
    <source>
        <dbReference type="ARBA" id="ARBA00022771"/>
    </source>
</evidence>
<keyword evidence="6" id="KW-0378">Hydrolase</keyword>
<keyword evidence="4" id="KW-0227">DNA damage</keyword>
<sequence length="386" mass="41220">MPEGDTVWNTARVVERALTGATLTGSDFRVPRLATTDLTGWTVTESASRGKHLLLRLTPGETRLTPGETRRNPGENPAETGGPDGPDGPSGPGAPGGPGAPAETGGPGGNRRAAAAEKPLTLHSHLRMEGAWRTYAPGERWTGRPAHLIRVVLRTARAVAVGYHLHDLTLIPTAEEESLVGHLGPDLLGADWDAAEAVRRIAAHPEATISEALLDQRNLAGVGNLYRAETLFLRGLWPWTRVADVADLTGTVELSQRLVASNRGRWTQTTTGSLRRGETSYVYGRRAQPCRRCGTAIRKAERSPLLPTSGSREGDYSPLSASAGRDGSVRRDGRVRRGAGSMTRRADESPPLSASAGRIGDKAELEDRITYWCPRCQPEPAAAAPA</sequence>
<dbReference type="PANTHER" id="PTHR42697:SF1">
    <property type="entry name" value="ENDONUCLEASE 8"/>
    <property type="match status" value="1"/>
</dbReference>
<evidence type="ECO:0000256" key="9">
    <source>
        <dbReference type="ARBA" id="ARBA00023204"/>
    </source>
</evidence>
<evidence type="ECO:0000256" key="2">
    <source>
        <dbReference type="ARBA" id="ARBA00012720"/>
    </source>
</evidence>
<gene>
    <name evidence="17" type="ORF">Apa02nite_018630</name>
</gene>
<keyword evidence="11" id="KW-0511">Multifunctional enzyme</keyword>
<accession>A0ABQ4B673</accession>
<organism evidence="17 18">
    <name type="scientific">Actinoplanes palleronii</name>
    <dbReference type="NCBI Taxonomy" id="113570"/>
    <lineage>
        <taxon>Bacteria</taxon>
        <taxon>Bacillati</taxon>
        <taxon>Actinomycetota</taxon>
        <taxon>Actinomycetes</taxon>
        <taxon>Micromonosporales</taxon>
        <taxon>Micromonosporaceae</taxon>
        <taxon>Actinoplanes</taxon>
    </lineage>
</organism>
<dbReference type="Pfam" id="PF06831">
    <property type="entry name" value="H2TH"/>
    <property type="match status" value="1"/>
</dbReference>
<evidence type="ECO:0000259" key="16">
    <source>
        <dbReference type="PROSITE" id="PS51068"/>
    </source>
</evidence>
<feature type="region of interest" description="Disordered" evidence="14">
    <location>
        <begin position="57"/>
        <end position="114"/>
    </location>
</feature>
<dbReference type="InterPro" id="IPR010979">
    <property type="entry name" value="Ribosomal_uS13-like_H2TH"/>
</dbReference>
<evidence type="ECO:0000256" key="12">
    <source>
        <dbReference type="ARBA" id="ARBA00023295"/>
    </source>
</evidence>
<dbReference type="InterPro" id="IPR015886">
    <property type="entry name" value="H2TH_FPG"/>
</dbReference>
<evidence type="ECO:0000256" key="4">
    <source>
        <dbReference type="ARBA" id="ARBA00022763"/>
    </source>
</evidence>
<dbReference type="EMBL" id="BOMS01000024">
    <property type="protein sequence ID" value="GIE65755.1"/>
    <property type="molecule type" value="Genomic_DNA"/>
</dbReference>
<dbReference type="SMART" id="SM01232">
    <property type="entry name" value="H2TH"/>
    <property type="match status" value="1"/>
</dbReference>
<dbReference type="PROSITE" id="PS51066">
    <property type="entry name" value="ZF_FPG_2"/>
    <property type="match status" value="1"/>
</dbReference>
<dbReference type="CDD" id="cd08971">
    <property type="entry name" value="AcNei2_N"/>
    <property type="match status" value="1"/>
</dbReference>
<evidence type="ECO:0000256" key="11">
    <source>
        <dbReference type="ARBA" id="ARBA00023268"/>
    </source>
</evidence>
<evidence type="ECO:0000256" key="6">
    <source>
        <dbReference type="ARBA" id="ARBA00022801"/>
    </source>
</evidence>
<keyword evidence="8" id="KW-0238">DNA-binding</keyword>
<evidence type="ECO:0000256" key="14">
    <source>
        <dbReference type="SAM" id="MobiDB-lite"/>
    </source>
</evidence>
<evidence type="ECO:0000256" key="13">
    <source>
        <dbReference type="PROSITE-ProRule" id="PRU00391"/>
    </source>
</evidence>
<evidence type="ECO:0000256" key="3">
    <source>
        <dbReference type="ARBA" id="ARBA00022723"/>
    </source>
</evidence>
<name>A0ABQ4B673_9ACTN</name>
<feature type="domain" description="FPG-type" evidence="15">
    <location>
        <begin position="281"/>
        <end position="378"/>
    </location>
</feature>
<keyword evidence="12" id="KW-0326">Glycosidase</keyword>
<feature type="compositionally biased region" description="Gly residues" evidence="14">
    <location>
        <begin position="82"/>
        <end position="109"/>
    </location>
</feature>
<keyword evidence="3" id="KW-0479">Metal-binding</keyword>
<keyword evidence="5 13" id="KW-0863">Zinc-finger</keyword>
<dbReference type="InterPro" id="IPR000214">
    <property type="entry name" value="Znf_DNA_glyclase/AP_lyase"/>
</dbReference>
<dbReference type="SUPFAM" id="SSF81624">
    <property type="entry name" value="N-terminal domain of MutM-like DNA repair proteins"/>
    <property type="match status" value="2"/>
</dbReference>
<keyword evidence="18" id="KW-1185">Reference proteome</keyword>
<evidence type="ECO:0000256" key="8">
    <source>
        <dbReference type="ARBA" id="ARBA00023125"/>
    </source>
</evidence>
<evidence type="ECO:0000256" key="1">
    <source>
        <dbReference type="ARBA" id="ARBA00009409"/>
    </source>
</evidence>
<dbReference type="PROSITE" id="PS51068">
    <property type="entry name" value="FPG_CAT"/>
    <property type="match status" value="1"/>
</dbReference>
<proteinExistence type="inferred from homology"/>
<dbReference type="Proteomes" id="UP000624709">
    <property type="component" value="Unassembled WGS sequence"/>
</dbReference>
<keyword evidence="9" id="KW-0234">DNA repair</keyword>
<keyword evidence="7" id="KW-0862">Zinc</keyword>
<dbReference type="SMART" id="SM00898">
    <property type="entry name" value="Fapy_DNA_glyco"/>
    <property type="match status" value="1"/>
</dbReference>
<comment type="similarity">
    <text evidence="1">Belongs to the FPG family.</text>
</comment>
<evidence type="ECO:0000313" key="17">
    <source>
        <dbReference type="EMBL" id="GIE65755.1"/>
    </source>
</evidence>
<dbReference type="InterPro" id="IPR044090">
    <property type="entry name" value="Nei2_N"/>
</dbReference>
<protein>
    <recommendedName>
        <fullName evidence="2">DNA-(apurinic or apyrimidinic site) lyase</fullName>
        <ecNumber evidence="2">4.2.99.18</ecNumber>
    </recommendedName>
</protein>
<evidence type="ECO:0000259" key="15">
    <source>
        <dbReference type="PROSITE" id="PS51066"/>
    </source>
</evidence>
<dbReference type="PANTHER" id="PTHR42697">
    <property type="entry name" value="ENDONUCLEASE 8"/>
    <property type="match status" value="1"/>
</dbReference>
<evidence type="ECO:0000313" key="18">
    <source>
        <dbReference type="Proteomes" id="UP000624709"/>
    </source>
</evidence>
<evidence type="ECO:0000256" key="7">
    <source>
        <dbReference type="ARBA" id="ARBA00022833"/>
    </source>
</evidence>
<dbReference type="SUPFAM" id="SSF46946">
    <property type="entry name" value="S13-like H2TH domain"/>
    <property type="match status" value="1"/>
</dbReference>
<feature type="region of interest" description="Disordered" evidence="14">
    <location>
        <begin position="301"/>
        <end position="360"/>
    </location>
</feature>
<feature type="domain" description="Formamidopyrimidine-DNA glycosylase catalytic" evidence="16">
    <location>
        <begin position="2"/>
        <end position="160"/>
    </location>
</feature>
<comment type="caution">
    <text evidence="17">The sequence shown here is derived from an EMBL/GenBank/DDBJ whole genome shotgun (WGS) entry which is preliminary data.</text>
</comment>
<dbReference type="Gene3D" id="3.20.190.10">
    <property type="entry name" value="MutM-like, N-terminal"/>
    <property type="match status" value="2"/>
</dbReference>
<evidence type="ECO:0000256" key="10">
    <source>
        <dbReference type="ARBA" id="ARBA00023239"/>
    </source>
</evidence>
<dbReference type="Gene3D" id="1.10.8.50">
    <property type="match status" value="1"/>
</dbReference>
<dbReference type="InterPro" id="IPR035937">
    <property type="entry name" value="FPG_N"/>
</dbReference>
<dbReference type="EC" id="4.2.99.18" evidence="2"/>